<reference evidence="3" key="1">
    <citation type="journal article" date="2018" name="Nat. Microbiol.">
        <title>Leveraging single-cell genomics to expand the fungal tree of life.</title>
        <authorList>
            <person name="Ahrendt S.R."/>
            <person name="Quandt C.A."/>
            <person name="Ciobanu D."/>
            <person name="Clum A."/>
            <person name="Salamov A."/>
            <person name="Andreopoulos B."/>
            <person name="Cheng J.F."/>
            <person name="Woyke T."/>
            <person name="Pelin A."/>
            <person name="Henrissat B."/>
            <person name="Reynolds N.K."/>
            <person name="Benny G.L."/>
            <person name="Smith M.E."/>
            <person name="James T.Y."/>
            <person name="Grigoriev I.V."/>
        </authorList>
    </citation>
    <scope>NUCLEOTIDE SEQUENCE [LARGE SCALE GENOMIC DNA]</scope>
    <source>
        <strain evidence="3">RSA 1356</strain>
    </source>
</reference>
<dbReference type="AlphaFoldDB" id="A0A4P9XLG2"/>
<dbReference type="EMBL" id="KZ992843">
    <property type="protein sequence ID" value="RKP06655.1"/>
    <property type="molecule type" value="Genomic_DNA"/>
</dbReference>
<proteinExistence type="predicted"/>
<accession>A0A4P9XLG2</accession>
<feature type="region of interest" description="Disordered" evidence="1">
    <location>
        <begin position="126"/>
        <end position="164"/>
    </location>
</feature>
<dbReference type="Gene3D" id="3.40.1310.20">
    <property type="match status" value="1"/>
</dbReference>
<evidence type="ECO:0000313" key="2">
    <source>
        <dbReference type="EMBL" id="RKP06655.1"/>
    </source>
</evidence>
<feature type="region of interest" description="Disordered" evidence="1">
    <location>
        <begin position="202"/>
        <end position="221"/>
    </location>
</feature>
<protein>
    <submittedName>
        <fullName evidence="2">Uncharacterized protein</fullName>
    </submittedName>
</protein>
<evidence type="ECO:0000256" key="1">
    <source>
        <dbReference type="SAM" id="MobiDB-lite"/>
    </source>
</evidence>
<sequence length="221" mass="25609">MAAQHSEHSSMLDAAIIEYEEEGIRNHYMALEREHDRRAKLRYWTGTILSFRPRPTLCRPITHIRGQRERGDEARYSYWKVFVYCKNPIRLSQLRKLFNDKVLWEPTKKAAMSSYLWEKDTAVAGTDFEEGTPAPDSQSASSDQPAPNLQSAPNDQLAPNSQKTHDWKRIWEHAENGELDKIDPEIRVKHIKQLIIIHNRARAERENDGHSTVTASPRTPI</sequence>
<organism evidence="2 3">
    <name type="scientific">Thamnocephalis sphaerospora</name>
    <dbReference type="NCBI Taxonomy" id="78915"/>
    <lineage>
        <taxon>Eukaryota</taxon>
        <taxon>Fungi</taxon>
        <taxon>Fungi incertae sedis</taxon>
        <taxon>Zoopagomycota</taxon>
        <taxon>Zoopagomycotina</taxon>
        <taxon>Zoopagomycetes</taxon>
        <taxon>Zoopagales</taxon>
        <taxon>Sigmoideomycetaceae</taxon>
        <taxon>Thamnocephalis</taxon>
    </lineage>
</organism>
<feature type="compositionally biased region" description="Polar residues" evidence="1">
    <location>
        <begin position="135"/>
        <end position="162"/>
    </location>
</feature>
<gene>
    <name evidence="2" type="ORF">THASP1DRAFT_31536</name>
</gene>
<name>A0A4P9XLG2_9FUNG</name>
<keyword evidence="3" id="KW-1185">Reference proteome</keyword>
<evidence type="ECO:0000313" key="3">
    <source>
        <dbReference type="Proteomes" id="UP000271241"/>
    </source>
</evidence>
<feature type="compositionally biased region" description="Polar residues" evidence="1">
    <location>
        <begin position="210"/>
        <end position="221"/>
    </location>
</feature>
<dbReference type="Proteomes" id="UP000271241">
    <property type="component" value="Unassembled WGS sequence"/>
</dbReference>